<gene>
    <name evidence="2" type="ORF">SteCoe_36243</name>
</gene>
<dbReference type="Gene3D" id="2.60.200.20">
    <property type="match status" value="1"/>
</dbReference>
<dbReference type="InterPro" id="IPR000253">
    <property type="entry name" value="FHA_dom"/>
</dbReference>
<name>A0A1R2AQJ6_9CILI</name>
<dbReference type="AlphaFoldDB" id="A0A1R2AQJ6"/>
<organism evidence="2 3">
    <name type="scientific">Stentor coeruleus</name>
    <dbReference type="NCBI Taxonomy" id="5963"/>
    <lineage>
        <taxon>Eukaryota</taxon>
        <taxon>Sar</taxon>
        <taxon>Alveolata</taxon>
        <taxon>Ciliophora</taxon>
        <taxon>Postciliodesmatophora</taxon>
        <taxon>Heterotrichea</taxon>
        <taxon>Heterotrichida</taxon>
        <taxon>Stentoridae</taxon>
        <taxon>Stentor</taxon>
    </lineage>
</organism>
<protein>
    <recommendedName>
        <fullName evidence="1">FHA domain-containing protein</fullName>
    </recommendedName>
</protein>
<proteinExistence type="predicted"/>
<dbReference type="InterPro" id="IPR008984">
    <property type="entry name" value="SMAD_FHA_dom_sf"/>
</dbReference>
<keyword evidence="3" id="KW-1185">Reference proteome</keyword>
<evidence type="ECO:0000313" key="2">
    <source>
        <dbReference type="EMBL" id="OMJ66792.1"/>
    </source>
</evidence>
<dbReference type="OrthoDB" id="310858at2759"/>
<comment type="caution">
    <text evidence="2">The sequence shown here is derived from an EMBL/GenBank/DDBJ whole genome shotgun (WGS) entry which is preliminary data.</text>
</comment>
<dbReference type="PROSITE" id="PS50006">
    <property type="entry name" value="FHA_DOMAIN"/>
    <property type="match status" value="1"/>
</dbReference>
<reference evidence="2 3" key="1">
    <citation type="submission" date="2016-11" db="EMBL/GenBank/DDBJ databases">
        <title>The macronuclear genome of Stentor coeruleus: a giant cell with tiny introns.</title>
        <authorList>
            <person name="Slabodnick M."/>
            <person name="Ruby J.G."/>
            <person name="Reiff S.B."/>
            <person name="Swart E.C."/>
            <person name="Gosai S."/>
            <person name="Prabakaran S."/>
            <person name="Witkowska E."/>
            <person name="Larue G.E."/>
            <person name="Fisher S."/>
            <person name="Freeman R.M."/>
            <person name="Gunawardena J."/>
            <person name="Chu W."/>
            <person name="Stover N.A."/>
            <person name="Gregory B.D."/>
            <person name="Nowacki M."/>
            <person name="Derisi J."/>
            <person name="Roy S.W."/>
            <person name="Marshall W.F."/>
            <person name="Sood P."/>
        </authorList>
    </citation>
    <scope>NUCLEOTIDE SEQUENCE [LARGE SCALE GENOMIC DNA]</scope>
    <source>
        <strain evidence="2">WM001</strain>
    </source>
</reference>
<feature type="domain" description="FHA" evidence="1">
    <location>
        <begin position="217"/>
        <end position="267"/>
    </location>
</feature>
<evidence type="ECO:0000313" key="3">
    <source>
        <dbReference type="Proteomes" id="UP000187209"/>
    </source>
</evidence>
<dbReference type="Proteomes" id="UP000187209">
    <property type="component" value="Unassembled WGS sequence"/>
</dbReference>
<dbReference type="EMBL" id="MPUH01001632">
    <property type="protein sequence ID" value="OMJ66792.1"/>
    <property type="molecule type" value="Genomic_DNA"/>
</dbReference>
<dbReference type="CDD" id="cd00060">
    <property type="entry name" value="FHA"/>
    <property type="match status" value="1"/>
</dbReference>
<sequence>MGVGNAGCCDNNTTLKNSEISVQSVTYRECNDDYIFSPKSISLPRVQEEFQIPNIEKRCEKLIHLNTFNTLSLKIYNQPTSNLIIIKPTGIIESSRHASDGYVFFGPKIKQNNIIINDYKLPLKDLEKDFYGRFFMIFYNLDSNSYIIKDLNNGPGVFIRLDYPLLMKDGMIVNIGNSFLIFKFKNKTVSNSEVEIRKLGDEDFRVDLSGYECNDGVMIGRGANCKVRIRDESLSKNHARICYKITSGWMLIDGDGEGSGSTNGTWLYAYEEFEVYDQMFFKIGQVVFQGFLS</sequence>
<accession>A0A1R2AQJ6</accession>
<evidence type="ECO:0000259" key="1">
    <source>
        <dbReference type="PROSITE" id="PS50006"/>
    </source>
</evidence>
<dbReference type="PANTHER" id="PTHR46210">
    <property type="entry name" value="FHA DOMAIN-CONTAINING PROTEIN"/>
    <property type="match status" value="1"/>
</dbReference>
<dbReference type="SUPFAM" id="SSF49879">
    <property type="entry name" value="SMAD/FHA domain"/>
    <property type="match status" value="1"/>
</dbReference>
<dbReference type="Pfam" id="PF00498">
    <property type="entry name" value="FHA"/>
    <property type="match status" value="1"/>
</dbReference>
<dbReference type="PANTHER" id="PTHR46210:SF1">
    <property type="entry name" value="FHA DOMAIN-CONTAINING PROTEIN"/>
    <property type="match status" value="1"/>
</dbReference>